<dbReference type="EMBL" id="QLTW01000003">
    <property type="protein sequence ID" value="MBT9144276.1"/>
    <property type="molecule type" value="Genomic_DNA"/>
</dbReference>
<keyword evidence="2 6" id="KW-0812">Transmembrane</keyword>
<dbReference type="PANTHER" id="PTHR30474:SF1">
    <property type="entry name" value="PEPTIDOGLYCAN GLYCOSYLTRANSFERASE MRDB"/>
    <property type="match status" value="1"/>
</dbReference>
<evidence type="ECO:0000256" key="2">
    <source>
        <dbReference type="ARBA" id="ARBA00022692"/>
    </source>
</evidence>
<keyword evidence="4 6" id="KW-1133">Transmembrane helix</keyword>
<evidence type="ECO:0000256" key="6">
    <source>
        <dbReference type="SAM" id="Phobius"/>
    </source>
</evidence>
<feature type="transmembrane region" description="Helical" evidence="6">
    <location>
        <begin position="59"/>
        <end position="77"/>
    </location>
</feature>
<dbReference type="AlphaFoldDB" id="A0A9E2BGS2"/>
<evidence type="ECO:0000256" key="1">
    <source>
        <dbReference type="ARBA" id="ARBA00004141"/>
    </source>
</evidence>
<dbReference type="GO" id="GO:0015648">
    <property type="term" value="F:lipid-linked peptidoglycan transporter activity"/>
    <property type="evidence" value="ECO:0007669"/>
    <property type="project" value="TreeGrafter"/>
</dbReference>
<feature type="transmembrane region" description="Helical" evidence="6">
    <location>
        <begin position="322"/>
        <end position="344"/>
    </location>
</feature>
<feature type="transmembrane region" description="Helical" evidence="6">
    <location>
        <begin position="168"/>
        <end position="187"/>
    </location>
</feature>
<feature type="transmembrane region" description="Helical" evidence="6">
    <location>
        <begin position="144"/>
        <end position="161"/>
    </location>
</feature>
<reference evidence="7 8" key="1">
    <citation type="journal article" date="2021" name="bioRxiv">
        <title>Unique metabolic strategies in Hadean analogues reveal hints for primordial physiology.</title>
        <authorList>
            <person name="Nobu M.K."/>
            <person name="Nakai R."/>
            <person name="Tamazawa S."/>
            <person name="Mori H."/>
            <person name="Toyoda A."/>
            <person name="Ijiri A."/>
            <person name="Suzuki S."/>
            <person name="Kurokawa K."/>
            <person name="Kamagata Y."/>
            <person name="Tamaki H."/>
        </authorList>
    </citation>
    <scope>NUCLEOTIDE SEQUENCE [LARGE SCALE GENOMIC DNA]</scope>
    <source>
        <strain evidence="7">BS525</strain>
    </source>
</reference>
<comment type="subcellular location">
    <subcellularLocation>
        <location evidence="1">Membrane</location>
        <topology evidence="1">Multi-pass membrane protein</topology>
    </subcellularLocation>
</comment>
<dbReference type="GO" id="GO:0032153">
    <property type="term" value="C:cell division site"/>
    <property type="evidence" value="ECO:0007669"/>
    <property type="project" value="TreeGrafter"/>
</dbReference>
<dbReference type="Proteomes" id="UP000811545">
    <property type="component" value="Unassembled WGS sequence"/>
</dbReference>
<feature type="transmembrane region" description="Helical" evidence="6">
    <location>
        <begin position="97"/>
        <end position="115"/>
    </location>
</feature>
<dbReference type="GO" id="GO:0008360">
    <property type="term" value="P:regulation of cell shape"/>
    <property type="evidence" value="ECO:0007669"/>
    <property type="project" value="UniProtKB-KW"/>
</dbReference>
<feature type="transmembrane region" description="Helical" evidence="6">
    <location>
        <begin position="33"/>
        <end position="52"/>
    </location>
</feature>
<dbReference type="PROSITE" id="PS00428">
    <property type="entry name" value="FTSW_RODA_SPOVE"/>
    <property type="match status" value="1"/>
</dbReference>
<keyword evidence="5 6" id="KW-0472">Membrane</keyword>
<feature type="transmembrane region" description="Helical" evidence="6">
    <location>
        <begin position="288"/>
        <end position="310"/>
    </location>
</feature>
<gene>
    <name evidence="7" type="primary">mrdB</name>
    <name evidence="7" type="ORF">DDT42_00108</name>
</gene>
<dbReference type="GO" id="GO:0051301">
    <property type="term" value="P:cell division"/>
    <property type="evidence" value="ECO:0007669"/>
    <property type="project" value="InterPro"/>
</dbReference>
<dbReference type="Pfam" id="PF01098">
    <property type="entry name" value="FTSW_RODA_SPOVE"/>
    <property type="match status" value="1"/>
</dbReference>
<name>A0A9E2BGS2_PSYF1</name>
<sequence length="358" mass="39705">MRLVIIFILTVILTSLGLVNLYSIHQGYSNQFYMQIFAFFLGVLILIFMRFINLKRFMWLAPFAYIVGLITLILIPLGMGKEAFGATRWISLGGFQFQPSEFAKISLILALATLLTKKGNPLLKYFYSILTFGIYGLLVYWQPHLGTSLVLGMIFISMVYFSNLPLKYLVVLSVIFLLVMPFGWFMLEDFQKARLLVFINPGLDPGGLGYNIMQSLITVGSGGFTGKGFMQGTQARLGFLPVPWSDFAFASLMEQGGFMLGLFIIFSFMIIFGLTLSLISASLTPQGVLLIAGVLGMWGFETLINIGMNMGIAPVVGIPLPFISYGGSAMIKNYLALGLLITACSKKENRGLWFNSKM</sequence>
<keyword evidence="3" id="KW-0133">Cell shape</keyword>
<dbReference type="GO" id="GO:0016757">
    <property type="term" value="F:glycosyltransferase activity"/>
    <property type="evidence" value="ECO:0007669"/>
    <property type="project" value="UniProtKB-KW"/>
</dbReference>
<dbReference type="EC" id="2.4.1.129" evidence="7"/>
<evidence type="ECO:0000256" key="5">
    <source>
        <dbReference type="ARBA" id="ARBA00023136"/>
    </source>
</evidence>
<accession>A0A9E2BGS2</accession>
<proteinExistence type="predicted"/>
<keyword evidence="7" id="KW-0808">Transferase</keyword>
<dbReference type="InterPro" id="IPR001182">
    <property type="entry name" value="FtsW/RodA"/>
</dbReference>
<dbReference type="GO" id="GO:0005886">
    <property type="term" value="C:plasma membrane"/>
    <property type="evidence" value="ECO:0007669"/>
    <property type="project" value="TreeGrafter"/>
</dbReference>
<protein>
    <submittedName>
        <fullName evidence="7">Peptidoglycan glycosyltransferase MrdB</fullName>
        <ecNumber evidence="7">2.4.1.129</ecNumber>
    </submittedName>
</protein>
<evidence type="ECO:0000313" key="8">
    <source>
        <dbReference type="Proteomes" id="UP000811545"/>
    </source>
</evidence>
<evidence type="ECO:0000256" key="4">
    <source>
        <dbReference type="ARBA" id="ARBA00022989"/>
    </source>
</evidence>
<dbReference type="PANTHER" id="PTHR30474">
    <property type="entry name" value="CELL CYCLE PROTEIN"/>
    <property type="match status" value="1"/>
</dbReference>
<organism evidence="7 8">
    <name type="scientific">Psychracetigena formicireducens</name>
    <dbReference type="NCBI Taxonomy" id="2986056"/>
    <lineage>
        <taxon>Bacteria</taxon>
        <taxon>Bacillati</taxon>
        <taxon>Candidatus Lithacetigenota</taxon>
        <taxon>Candidatus Psychracetigena</taxon>
    </lineage>
</organism>
<feature type="transmembrane region" description="Helical" evidence="6">
    <location>
        <begin position="122"/>
        <end position="138"/>
    </location>
</feature>
<comment type="caution">
    <text evidence="7">The sequence shown here is derived from an EMBL/GenBank/DDBJ whole genome shotgun (WGS) entry which is preliminary data.</text>
</comment>
<evidence type="ECO:0000256" key="3">
    <source>
        <dbReference type="ARBA" id="ARBA00022960"/>
    </source>
</evidence>
<dbReference type="InterPro" id="IPR018365">
    <property type="entry name" value="Cell_cycle_FtsW-rel_CS"/>
</dbReference>
<evidence type="ECO:0000313" key="7">
    <source>
        <dbReference type="EMBL" id="MBT9144276.1"/>
    </source>
</evidence>
<feature type="transmembrane region" description="Helical" evidence="6">
    <location>
        <begin position="258"/>
        <end position="281"/>
    </location>
</feature>
<keyword evidence="7" id="KW-0328">Glycosyltransferase</keyword>